<evidence type="ECO:0000256" key="4">
    <source>
        <dbReference type="ARBA" id="ARBA00022833"/>
    </source>
</evidence>
<dbReference type="STRING" id="553311.SAMN05216231_0443"/>
<dbReference type="GO" id="GO:0046872">
    <property type="term" value="F:metal ion binding"/>
    <property type="evidence" value="ECO:0007669"/>
    <property type="project" value="UniProtKB-KW"/>
</dbReference>
<dbReference type="Proteomes" id="UP000199444">
    <property type="component" value="Unassembled WGS sequence"/>
</dbReference>
<dbReference type="Gene3D" id="3.20.20.70">
    <property type="entry name" value="Aldolase class I"/>
    <property type="match status" value="1"/>
</dbReference>
<feature type="region of interest" description="Disordered" evidence="5">
    <location>
        <begin position="90"/>
        <end position="110"/>
    </location>
</feature>
<protein>
    <submittedName>
        <fullName evidence="6">Uncharacterized conserved protein, DUF849 family</fullName>
    </submittedName>
</protein>
<gene>
    <name evidence="6" type="ORF">SAMN05216231_0443</name>
</gene>
<dbReference type="GO" id="GO:0043720">
    <property type="term" value="F:3-keto-5-aminohexanoate cleavage activity"/>
    <property type="evidence" value="ECO:0007669"/>
    <property type="project" value="InterPro"/>
</dbReference>
<keyword evidence="3" id="KW-0479">Metal-binding</keyword>
<keyword evidence="7" id="KW-1185">Reference proteome</keyword>
<dbReference type="Pfam" id="PF05853">
    <property type="entry name" value="BKACE"/>
    <property type="match status" value="1"/>
</dbReference>
<evidence type="ECO:0000256" key="1">
    <source>
        <dbReference type="ARBA" id="ARBA00001947"/>
    </source>
</evidence>
<dbReference type="EMBL" id="FNKD01000001">
    <property type="protein sequence ID" value="SDQ10518.1"/>
    <property type="molecule type" value="Genomic_DNA"/>
</dbReference>
<evidence type="ECO:0000256" key="5">
    <source>
        <dbReference type="SAM" id="MobiDB-lite"/>
    </source>
</evidence>
<dbReference type="InterPro" id="IPR013785">
    <property type="entry name" value="Aldolase_TIM"/>
</dbReference>
<sequence length="297" mass="32079">MNKNVILSCAVTGAGDTTSKNPNVPVTPKEIADSSIKAAKAGATIAHVHVRDPETGMLSHDVEIFRELVERIREADTDVIINITAGGGGDWVPSDADPTKGGEGTDMQTPEQRHEPVGMLLPEICTLDCGSVNFGNQVYVSPTDWLRKQAKLIQESGVKPELECFDTGHVRFANQLVEEGLIDGDPMFQFCLGIPWGADADAETLAYMKSRVADNASWAAFGIGRMQMPMVAESVLQGGNVRVGLEDNIYLKKGTLATNEQLVDKAIGIVHSLGSEIMTPHDAREFLKLRKHDGKAD</sequence>
<evidence type="ECO:0000256" key="2">
    <source>
        <dbReference type="ARBA" id="ARBA00022679"/>
    </source>
</evidence>
<dbReference type="PANTHER" id="PTHR37418:SF2">
    <property type="entry name" value="3-KETO-5-AMINOHEXANOATE CLEAVAGE ENZYME"/>
    <property type="match status" value="1"/>
</dbReference>
<dbReference type="PANTHER" id="PTHR37418">
    <property type="entry name" value="3-KETO-5-AMINOHEXANOATE CLEAVAGE ENZYME-RELATED"/>
    <property type="match status" value="1"/>
</dbReference>
<dbReference type="AlphaFoldDB" id="A0A1H0Y5S6"/>
<dbReference type="RefSeq" id="WP_092491321.1">
    <property type="nucleotide sequence ID" value="NZ_FNKD01000001.1"/>
</dbReference>
<keyword evidence="4" id="KW-0862">Zinc</keyword>
<evidence type="ECO:0000256" key="3">
    <source>
        <dbReference type="ARBA" id="ARBA00022723"/>
    </source>
</evidence>
<proteinExistence type="predicted"/>
<dbReference type="InterPro" id="IPR008567">
    <property type="entry name" value="BKACE"/>
</dbReference>
<comment type="cofactor">
    <cofactor evidence="1">
        <name>Zn(2+)</name>
        <dbReference type="ChEBI" id="CHEBI:29105"/>
    </cofactor>
</comment>
<name>A0A1H0Y5S6_9BACI</name>
<accession>A0A1H0Y5S6</accession>
<evidence type="ECO:0000313" key="7">
    <source>
        <dbReference type="Proteomes" id="UP000199444"/>
    </source>
</evidence>
<evidence type="ECO:0000313" key="6">
    <source>
        <dbReference type="EMBL" id="SDQ10518.1"/>
    </source>
</evidence>
<keyword evidence="2" id="KW-0808">Transferase</keyword>
<reference evidence="6 7" key="1">
    <citation type="submission" date="2016-10" db="EMBL/GenBank/DDBJ databases">
        <authorList>
            <person name="de Groot N.N."/>
        </authorList>
    </citation>
    <scope>NUCLEOTIDE SEQUENCE [LARGE SCALE GENOMIC DNA]</scope>
    <source>
        <strain evidence="6 7">CGMCC 1.10449</strain>
    </source>
</reference>
<organism evidence="6 7">
    <name type="scientific">Virgibacillus salinus</name>
    <dbReference type="NCBI Taxonomy" id="553311"/>
    <lineage>
        <taxon>Bacteria</taxon>
        <taxon>Bacillati</taxon>
        <taxon>Bacillota</taxon>
        <taxon>Bacilli</taxon>
        <taxon>Bacillales</taxon>
        <taxon>Bacillaceae</taxon>
        <taxon>Virgibacillus</taxon>
    </lineage>
</organism>